<proteinExistence type="predicted"/>
<evidence type="ECO:0000313" key="6">
    <source>
        <dbReference type="EMBL" id="GII80747.1"/>
    </source>
</evidence>
<name>A0A919R6T7_9ACTN</name>
<dbReference type="Gene3D" id="2.60.40.1220">
    <property type="match status" value="2"/>
</dbReference>
<dbReference type="InterPro" id="IPR032812">
    <property type="entry name" value="SbsA_Ig"/>
</dbReference>
<dbReference type="InterPro" id="IPR014756">
    <property type="entry name" value="Ig_E-set"/>
</dbReference>
<keyword evidence="1 2" id="KW-0732">Signal</keyword>
<comment type="caution">
    <text evidence="6">The sequence shown here is derived from an EMBL/GenBank/DDBJ whole genome shotgun (WGS) entry which is preliminary data.</text>
</comment>
<evidence type="ECO:0000259" key="5">
    <source>
        <dbReference type="Pfam" id="PF20254"/>
    </source>
</evidence>
<dbReference type="InterPro" id="IPR014755">
    <property type="entry name" value="Cu-Rt/internalin_Ig-like"/>
</dbReference>
<evidence type="ECO:0008006" key="8">
    <source>
        <dbReference type="Google" id="ProtNLM"/>
    </source>
</evidence>
<dbReference type="InterPro" id="IPR046540">
    <property type="entry name" value="DMFA2_C"/>
</dbReference>
<reference evidence="6" key="1">
    <citation type="submission" date="2021-01" db="EMBL/GenBank/DDBJ databases">
        <title>Whole genome shotgun sequence of Sphaerisporangium rufum NBRC 109079.</title>
        <authorList>
            <person name="Komaki H."/>
            <person name="Tamura T."/>
        </authorList>
    </citation>
    <scope>NUCLEOTIDE SEQUENCE</scope>
    <source>
        <strain evidence="6">NBRC 109079</strain>
    </source>
</reference>
<feature type="domain" description="DUF4082" evidence="4">
    <location>
        <begin position="1192"/>
        <end position="1339"/>
    </location>
</feature>
<evidence type="ECO:0000259" key="3">
    <source>
        <dbReference type="Pfam" id="PF13205"/>
    </source>
</evidence>
<feature type="chain" id="PRO_5037138179" description="Ig-like domain-containing protein" evidence="2">
    <location>
        <begin position="35"/>
        <end position="1347"/>
    </location>
</feature>
<dbReference type="RefSeq" id="WP_203991949.1">
    <property type="nucleotide sequence ID" value="NZ_BOOU01000080.1"/>
</dbReference>
<feature type="domain" description="SbsA Ig-like" evidence="3">
    <location>
        <begin position="806"/>
        <end position="905"/>
    </location>
</feature>
<feature type="signal peptide" evidence="2">
    <location>
        <begin position="1"/>
        <end position="34"/>
    </location>
</feature>
<dbReference type="InterPro" id="IPR025141">
    <property type="entry name" value="DUF4082"/>
</dbReference>
<dbReference type="EMBL" id="BOOU01000080">
    <property type="protein sequence ID" value="GII80747.1"/>
    <property type="molecule type" value="Genomic_DNA"/>
</dbReference>
<dbReference type="Pfam" id="PF20254">
    <property type="entry name" value="DMFA2_C"/>
    <property type="match status" value="1"/>
</dbReference>
<evidence type="ECO:0000256" key="2">
    <source>
        <dbReference type="SAM" id="SignalP"/>
    </source>
</evidence>
<feature type="domain" description="DUF4082" evidence="4">
    <location>
        <begin position="652"/>
        <end position="796"/>
    </location>
</feature>
<organism evidence="6 7">
    <name type="scientific">Sphaerisporangium rufum</name>
    <dbReference type="NCBI Taxonomy" id="1381558"/>
    <lineage>
        <taxon>Bacteria</taxon>
        <taxon>Bacillati</taxon>
        <taxon>Actinomycetota</taxon>
        <taxon>Actinomycetes</taxon>
        <taxon>Streptosporangiales</taxon>
        <taxon>Streptosporangiaceae</taxon>
        <taxon>Sphaerisporangium</taxon>
    </lineage>
</organism>
<sequence>MKPRNAARRHRSAIAAAALTLAALLSAPAAPAQALGPCDAGGNKITCENSLTGNDRSEWDTDPRGTVEGYADQMSVNLGQTVNFKIRSAALNLQVDIFRMGYYDGKGARKITSVPATTSVSRNQPSCPVNATTGEVACSWGTVASWTVPPTMVSGIYFAHVVRQDTGDDTHVVFVVRDDARQSDLLFRTSDSTWQAYNSWGDIPATEDNPNKVLNSLYRGDSVAAPGRAVKVSYNRPFNTRESTPWGRDFVFANEYPMVRWLEANGYDVAYQASLDAARAPGALLGHKALLSVGHDEYWSGEERAAFEAARDNGVNLAFFSGNEVYWKTRWESSYRTLVSYKETHAGAKIDPAPNVWTGTWRDPRFSPPADGGRPENALTGQLFTVNCTTSDNGCQAIGLTVPAADGKMRFWRGTAVAGQATGSMTIPGVVGYEWDEDLDNGSRPRGLVPLSTTTSMAEQRLIDWGTNVAAQNATHRMTLYRAPSGALVFGAGTVQWSWGLDGEHDSYDETDYSDIRIKQATVNLFADMGVQPKSPAAGLSAATKSADATAPTAAITSPAAGATVNNGSTVTVSGTAADTGGQVGAVEVSTDGGTTWHPAAGRASWTYSWKVTGAGATTLKVRAADDSGNVGAETSRAVTVECPCGLFAGATVPANPAENDGSPLELGVRFVPSVNGYVTGVKFYKGTGNTGTHTGTLWKSDGTPLATGTFSGESSTGWQKLEFASPVRVAAGTEYVASYFAPNGHYAADADFFRYRPLVNAPLTAPATTASAGNGIYRSGAGFPDQTYNGGNYYVDVVFTVKDIYPPAVTAAAPVPGSSSVPPAVQPKVTFGEPVQAGTTTFTLKDATNAVVAGTASLDASRTTLTFAPAGPLGAGERFTVAVTGAKDDAGNTMTQPYTFAFTTAKTWTAGVCPCTVWPDVTVPDVPAVNDGGSVEVGVKFQASSDGFIEGIRFYKGPGNTGTHTGTLWSGTGAELTSATFSDESTQGWQEVYFGTPWPVTKDTTYVASYHAPNGRYAATYNGLAGAVLAAPLRTLPGTTGGGNGVYKYAATKAFPDQSWAATNYWVDVIYTKLADTTAPYITLKSPDHGGTGVATGTAVTATFSEEIQAGTAAITVKNAANQAVAGTASLNAARTLLTFTPNAPLAQSTTYTATVTGAKDDAGNTMTTTSWSFTTGGPASCPCSIWASNAVPANPSTADSSAVEVGVKFTAEMDGKVTGVRFYKGAGNTGTHVGNLWGATGTPLATGVFQNESASGWQTLQFAVPVDVVAGQVYVASYLAPNGHYAGDGGYFNTGPTVNSPLSALANGGPAGGNGVYRYGSDSGFPAASYNGANYWVDVLFTPAS</sequence>
<feature type="domain" description="DUF4082" evidence="4">
    <location>
        <begin position="923"/>
        <end position="1068"/>
    </location>
</feature>
<keyword evidence="7" id="KW-1185">Reference proteome</keyword>
<dbReference type="Pfam" id="PF13205">
    <property type="entry name" value="Big_5"/>
    <property type="match status" value="2"/>
</dbReference>
<dbReference type="Pfam" id="PF17957">
    <property type="entry name" value="Big_7"/>
    <property type="match status" value="1"/>
</dbReference>
<dbReference type="Gene3D" id="2.60.40.650">
    <property type="match status" value="1"/>
</dbReference>
<accession>A0A919R6T7</accession>
<dbReference type="Proteomes" id="UP000655287">
    <property type="component" value="Unassembled WGS sequence"/>
</dbReference>
<evidence type="ECO:0000256" key="1">
    <source>
        <dbReference type="ARBA" id="ARBA00022729"/>
    </source>
</evidence>
<evidence type="ECO:0000313" key="7">
    <source>
        <dbReference type="Proteomes" id="UP000655287"/>
    </source>
</evidence>
<dbReference type="SUPFAM" id="SSF81296">
    <property type="entry name" value="E set domains"/>
    <property type="match status" value="1"/>
</dbReference>
<dbReference type="Pfam" id="PF13313">
    <property type="entry name" value="DUF4082"/>
    <property type="match status" value="3"/>
</dbReference>
<feature type="domain" description="SbsA Ig-like" evidence="3">
    <location>
        <begin position="1077"/>
        <end position="1177"/>
    </location>
</feature>
<evidence type="ECO:0000259" key="4">
    <source>
        <dbReference type="Pfam" id="PF13313"/>
    </source>
</evidence>
<gene>
    <name evidence="6" type="ORF">Sru01_57290</name>
</gene>
<feature type="domain" description="N,N-dimethylformamidase beta subunit-like C-terminal" evidence="5">
    <location>
        <begin position="95"/>
        <end position="505"/>
    </location>
</feature>
<protein>
    <recommendedName>
        <fullName evidence="8">Ig-like domain-containing protein</fullName>
    </recommendedName>
</protein>